<protein>
    <submittedName>
        <fullName evidence="1">Aspartic peptidase</fullName>
    </submittedName>
</protein>
<dbReference type="STRING" id="3076.A0A2P6U411"/>
<dbReference type="Pfam" id="PF13650">
    <property type="entry name" value="Asp_protease_2"/>
    <property type="match status" value="1"/>
</dbReference>
<dbReference type="AlphaFoldDB" id="A0A2P6U411"/>
<keyword evidence="2" id="KW-1185">Reference proteome</keyword>
<gene>
    <name evidence="1" type="ORF">C2E21_0389</name>
</gene>
<evidence type="ECO:0000313" key="2">
    <source>
        <dbReference type="Proteomes" id="UP000239899"/>
    </source>
</evidence>
<accession>A0A2P6U411</accession>
<sequence>MPLSNHLGQPLPTSRRGVLRSAAGAPLLLLPHAPRVHAAAAATAKPVLDQPMRRLRLPKGTVGRDYVLLQLKLGGQGPFDFVVDTGLTAELITPHLKQVLSLRSDKVLETGLGAGGGVGNMELVTLKDAVLVGAEGIDLPPLNAVVTDFVQEHMDPEHDPVEGMLGMELLQQFDVDFDFPAGRIRFFNPGEGVAMAGAAGLVNVPAAVLNETGVLGIRTTSPKSSSGQPFVGMLDCGASFSALNWQAAALAGLPPRGDPSYGQLAKGQGVAIIGMDGKPQVLPTTEVQFTFAGAASKEADGRYRFEAPPAAWKPWQPVLAAVGDLPVFAQLFGDGRTPFSGPAALLGLDVLSQRRVVIGAGVGAKGRARPLLVSPA</sequence>
<dbReference type="InterPro" id="IPR006311">
    <property type="entry name" value="TAT_signal"/>
</dbReference>
<dbReference type="Gene3D" id="2.40.70.10">
    <property type="entry name" value="Acid Proteases"/>
    <property type="match status" value="1"/>
</dbReference>
<dbReference type="PROSITE" id="PS51318">
    <property type="entry name" value="TAT"/>
    <property type="match status" value="1"/>
</dbReference>
<comment type="caution">
    <text evidence="1">The sequence shown here is derived from an EMBL/GenBank/DDBJ whole genome shotgun (WGS) entry which is preliminary data.</text>
</comment>
<dbReference type="Proteomes" id="UP000239899">
    <property type="component" value="Unassembled WGS sequence"/>
</dbReference>
<evidence type="ECO:0000313" key="1">
    <source>
        <dbReference type="EMBL" id="PRW61045.1"/>
    </source>
</evidence>
<reference evidence="1 2" key="1">
    <citation type="journal article" date="2018" name="Plant J.">
        <title>Genome sequences of Chlorella sorokiniana UTEX 1602 and Micractinium conductrix SAG 241.80: implications to maltose excretion by a green alga.</title>
        <authorList>
            <person name="Arriola M.B."/>
            <person name="Velmurugan N."/>
            <person name="Zhang Y."/>
            <person name="Plunkett M.H."/>
            <person name="Hondzo H."/>
            <person name="Barney B.M."/>
        </authorList>
    </citation>
    <scope>NUCLEOTIDE SEQUENCE [LARGE SCALE GENOMIC DNA]</scope>
    <source>
        <strain evidence="2">UTEX 1602</strain>
    </source>
</reference>
<name>A0A2P6U411_CHLSO</name>
<dbReference type="InterPro" id="IPR021109">
    <property type="entry name" value="Peptidase_aspartic_dom_sf"/>
</dbReference>
<dbReference type="OrthoDB" id="425248at2759"/>
<organism evidence="1 2">
    <name type="scientific">Chlorella sorokiniana</name>
    <name type="common">Freshwater green alga</name>
    <dbReference type="NCBI Taxonomy" id="3076"/>
    <lineage>
        <taxon>Eukaryota</taxon>
        <taxon>Viridiplantae</taxon>
        <taxon>Chlorophyta</taxon>
        <taxon>core chlorophytes</taxon>
        <taxon>Trebouxiophyceae</taxon>
        <taxon>Chlorellales</taxon>
        <taxon>Chlorellaceae</taxon>
        <taxon>Chlorella clade</taxon>
        <taxon>Chlorella</taxon>
    </lineage>
</organism>
<dbReference type="EMBL" id="LHPG02000001">
    <property type="protein sequence ID" value="PRW61045.1"/>
    <property type="molecule type" value="Genomic_DNA"/>
</dbReference>
<proteinExistence type="predicted"/>